<name>A0ACC0BF74_CATRO</name>
<protein>
    <submittedName>
        <fullName evidence="1">Uncharacterized protein</fullName>
    </submittedName>
</protein>
<evidence type="ECO:0000313" key="1">
    <source>
        <dbReference type="EMBL" id="KAI5671311.1"/>
    </source>
</evidence>
<keyword evidence="2" id="KW-1185">Reference proteome</keyword>
<dbReference type="Proteomes" id="UP001060085">
    <property type="component" value="Linkage Group LG03"/>
</dbReference>
<evidence type="ECO:0000313" key="2">
    <source>
        <dbReference type="Proteomes" id="UP001060085"/>
    </source>
</evidence>
<reference evidence="2" key="1">
    <citation type="journal article" date="2023" name="Nat. Plants">
        <title>Single-cell RNA sequencing provides a high-resolution roadmap for understanding the multicellular compartmentation of specialized metabolism.</title>
        <authorList>
            <person name="Sun S."/>
            <person name="Shen X."/>
            <person name="Li Y."/>
            <person name="Li Y."/>
            <person name="Wang S."/>
            <person name="Li R."/>
            <person name="Zhang H."/>
            <person name="Shen G."/>
            <person name="Guo B."/>
            <person name="Wei J."/>
            <person name="Xu J."/>
            <person name="St-Pierre B."/>
            <person name="Chen S."/>
            <person name="Sun C."/>
        </authorList>
    </citation>
    <scope>NUCLEOTIDE SEQUENCE [LARGE SCALE GENOMIC DNA]</scope>
</reference>
<accession>A0ACC0BF74</accession>
<sequence length="106" mass="12109">MNNSHSIYSISPMALSQRKSHNLWLSAVILLSLPKPLPEEIHSRLSSKECLIQRHFTNTHKGLRRNASARVLHQIGGEIPFCLRQSEPRLIAQANINTRYTRQKTA</sequence>
<proteinExistence type="predicted"/>
<dbReference type="EMBL" id="CM044703">
    <property type="protein sequence ID" value="KAI5671311.1"/>
    <property type="molecule type" value="Genomic_DNA"/>
</dbReference>
<gene>
    <name evidence="1" type="ORF">M9H77_11675</name>
</gene>
<organism evidence="1 2">
    <name type="scientific">Catharanthus roseus</name>
    <name type="common">Madagascar periwinkle</name>
    <name type="synonym">Vinca rosea</name>
    <dbReference type="NCBI Taxonomy" id="4058"/>
    <lineage>
        <taxon>Eukaryota</taxon>
        <taxon>Viridiplantae</taxon>
        <taxon>Streptophyta</taxon>
        <taxon>Embryophyta</taxon>
        <taxon>Tracheophyta</taxon>
        <taxon>Spermatophyta</taxon>
        <taxon>Magnoliopsida</taxon>
        <taxon>eudicotyledons</taxon>
        <taxon>Gunneridae</taxon>
        <taxon>Pentapetalae</taxon>
        <taxon>asterids</taxon>
        <taxon>lamiids</taxon>
        <taxon>Gentianales</taxon>
        <taxon>Apocynaceae</taxon>
        <taxon>Rauvolfioideae</taxon>
        <taxon>Vinceae</taxon>
        <taxon>Catharanthinae</taxon>
        <taxon>Catharanthus</taxon>
    </lineage>
</organism>
<comment type="caution">
    <text evidence="1">The sequence shown here is derived from an EMBL/GenBank/DDBJ whole genome shotgun (WGS) entry which is preliminary data.</text>
</comment>